<dbReference type="Proteomes" id="UP000189703">
    <property type="component" value="Unplaced"/>
</dbReference>
<sequence>MATPMEPYLKLKKEEGELLKNARRFRQLVGSLIYLTITRLEISYSIGVISQFMQNPRTHHLDAAKRILRYVKGSPAYGLMYKKGGDFVLRGFTDADWAGDAVDRRSTSGYCFSLGSAVVSWCSKKQ</sequence>
<dbReference type="AlphaFoldDB" id="A0A1U8Q1J0"/>
<dbReference type="STRING" id="4432.A0A1U8Q1J0"/>
<proteinExistence type="predicted"/>
<protein>
    <submittedName>
        <fullName evidence="2">Uncharacterized protein LOC109114472</fullName>
    </submittedName>
</protein>
<dbReference type="InParanoid" id="A0A1U8Q1J0"/>
<dbReference type="CDD" id="cd09272">
    <property type="entry name" value="RNase_HI_RT_Ty1"/>
    <property type="match status" value="1"/>
</dbReference>
<dbReference type="RefSeq" id="XP_019052684.1">
    <property type="nucleotide sequence ID" value="XM_019197139.1"/>
</dbReference>
<accession>A0A1U8Q1J0</accession>
<name>A0A1U8Q1J0_NELNU</name>
<dbReference type="GeneID" id="109114472"/>
<dbReference type="OrthoDB" id="1922643at2759"/>
<dbReference type="PANTHER" id="PTHR11439:SF481">
    <property type="entry name" value="REVERSE TRANSCRIPTASE TY1_COPIA-TYPE DOMAIN-CONTAINING PROTEIN"/>
    <property type="match status" value="1"/>
</dbReference>
<evidence type="ECO:0000313" key="1">
    <source>
        <dbReference type="Proteomes" id="UP000189703"/>
    </source>
</evidence>
<dbReference type="OMA" id="FWELLEW"/>
<gene>
    <name evidence="2" type="primary">LOC109114472</name>
</gene>
<dbReference type="PANTHER" id="PTHR11439">
    <property type="entry name" value="GAG-POL-RELATED RETROTRANSPOSON"/>
    <property type="match status" value="1"/>
</dbReference>
<reference evidence="2" key="1">
    <citation type="submission" date="2025-08" db="UniProtKB">
        <authorList>
            <consortium name="RefSeq"/>
        </authorList>
    </citation>
    <scope>IDENTIFICATION</scope>
</reference>
<organism evidence="1 2">
    <name type="scientific">Nelumbo nucifera</name>
    <name type="common">Sacred lotus</name>
    <dbReference type="NCBI Taxonomy" id="4432"/>
    <lineage>
        <taxon>Eukaryota</taxon>
        <taxon>Viridiplantae</taxon>
        <taxon>Streptophyta</taxon>
        <taxon>Embryophyta</taxon>
        <taxon>Tracheophyta</taxon>
        <taxon>Spermatophyta</taxon>
        <taxon>Magnoliopsida</taxon>
        <taxon>Proteales</taxon>
        <taxon>Nelumbonaceae</taxon>
        <taxon>Nelumbo</taxon>
    </lineage>
</organism>
<evidence type="ECO:0000313" key="2">
    <source>
        <dbReference type="RefSeq" id="XP_019052684.1"/>
    </source>
</evidence>
<dbReference type="KEGG" id="nnu:109114472"/>
<keyword evidence="1" id="KW-1185">Reference proteome</keyword>